<accession>A0A5K0UAY5</accession>
<dbReference type="EMBL" id="UPSH01000001">
    <property type="protein sequence ID" value="VBB18850.1"/>
    <property type="molecule type" value="Genomic_DNA"/>
</dbReference>
<keyword evidence="2" id="KW-1185">Reference proteome</keyword>
<evidence type="ECO:0000313" key="1">
    <source>
        <dbReference type="EMBL" id="VBB18850.1"/>
    </source>
</evidence>
<dbReference type="Proteomes" id="UP000594342">
    <property type="component" value="Unassembled WGS sequence"/>
</dbReference>
<proteinExistence type="predicted"/>
<comment type="caution">
    <text evidence="1">The sequence shown here is derived from an EMBL/GenBank/DDBJ whole genome shotgun (WGS) entry which is preliminary data.</text>
</comment>
<sequence length="410" mass="47142">MTSGTSCGETNYSEGDSLTTKISEDSIDLSTKTFNSVRTDHDTQVDGFVGTKQYTTPLSLTQQQKIDMLTRTITDILSKKASIHESDKSRSKAMTESYKFLTKSEETSNNSTDSKDLHNVIKNSPYTVNTPKEVHDVYNNCWLSFMGVVRTLWVDVLNKDLQQKREIPNKTFEYDARRFCIIKPSTEFIKAVKSVATICDKYEKVVRQLVHTEVSPTVEFNRNLYNGSVFPDLKRWNNNTDSDPVTSAIAVSVLNVIDEFMTNVLDCILFTVFCYGNTTFMHYTLTSMKRWAKVNPEFLTDRHRQKTYKYLNMMCKVLDRDFEIERLYDVSLAYFSTLDIQSEHLLLPPDFVKKVFIGSAKDGMVTLVDIFRDNVNITEFVESVHSKSLINVSSQKLIKMVQTYIDKQIH</sequence>
<protein>
    <submittedName>
        <fullName evidence="1">Uncharacterized protein</fullName>
    </submittedName>
</protein>
<name>A0A5K0UAY5_9VIRU</name>
<evidence type="ECO:0000313" key="2">
    <source>
        <dbReference type="Proteomes" id="UP000594342"/>
    </source>
</evidence>
<reference evidence="1 2" key="1">
    <citation type="submission" date="2018-10" db="EMBL/GenBank/DDBJ databases">
        <authorList>
            <consortium name="IHU Genomes"/>
        </authorList>
    </citation>
    <scope>NUCLEOTIDE SEQUENCE [LARGE SCALE GENOMIC DNA]</scope>
    <source>
        <strain evidence="1 2">A1</strain>
    </source>
</reference>
<organism evidence="1 2">
    <name type="scientific">Yasminevirus sp. GU-2018</name>
    <dbReference type="NCBI Taxonomy" id="2420051"/>
    <lineage>
        <taxon>Viruses</taxon>
        <taxon>Varidnaviria</taxon>
        <taxon>Bamfordvirae</taxon>
        <taxon>Nucleocytoviricota</taxon>
        <taxon>Megaviricetes</taxon>
        <taxon>Imitervirales</taxon>
        <taxon>Mimiviridae</taxon>
        <taxon>Klosneuvirinae</taxon>
        <taxon>Yasminevirus</taxon>
        <taxon>Yasminevirus saudimassiliense</taxon>
    </lineage>
</organism>
<gene>
    <name evidence="1" type="ORF">YASMINEVIRUS_1382</name>
</gene>